<feature type="compositionally biased region" description="Pro residues" evidence="1">
    <location>
        <begin position="99"/>
        <end position="109"/>
    </location>
</feature>
<evidence type="ECO:0000256" key="1">
    <source>
        <dbReference type="SAM" id="MobiDB-lite"/>
    </source>
</evidence>
<dbReference type="PROSITE" id="PS51257">
    <property type="entry name" value="PROKAR_LIPOPROTEIN"/>
    <property type="match status" value="1"/>
</dbReference>
<gene>
    <name evidence="2" type="ORF">ACFFRO_27120</name>
</gene>
<organism evidence="2 3">
    <name type="scientific">Streptomyces thermocoprophilus</name>
    <dbReference type="NCBI Taxonomy" id="78356"/>
    <lineage>
        <taxon>Bacteria</taxon>
        <taxon>Bacillati</taxon>
        <taxon>Actinomycetota</taxon>
        <taxon>Actinomycetes</taxon>
        <taxon>Kitasatosporales</taxon>
        <taxon>Streptomycetaceae</taxon>
        <taxon>Streptomyces</taxon>
    </lineage>
</organism>
<evidence type="ECO:0000313" key="2">
    <source>
        <dbReference type="EMBL" id="MFB9738753.1"/>
    </source>
</evidence>
<proteinExistence type="predicted"/>
<protein>
    <recommendedName>
        <fullName evidence="4">Lipoprotein</fullName>
    </recommendedName>
</protein>
<accession>A0ABV5VLQ3</accession>
<feature type="compositionally biased region" description="Basic and acidic residues" evidence="1">
    <location>
        <begin position="110"/>
        <end position="129"/>
    </location>
</feature>
<dbReference type="Proteomes" id="UP001589703">
    <property type="component" value="Unassembled WGS sequence"/>
</dbReference>
<dbReference type="EMBL" id="JBHMAR010000057">
    <property type="protein sequence ID" value="MFB9738753.1"/>
    <property type="molecule type" value="Genomic_DNA"/>
</dbReference>
<feature type="compositionally biased region" description="Basic and acidic residues" evidence="1">
    <location>
        <begin position="84"/>
        <end position="94"/>
    </location>
</feature>
<keyword evidence="3" id="KW-1185">Reference proteome</keyword>
<sequence>MHRTTTTATLLVTVAVSALSGCMTVQRPPATGPRPATPGASASALPPVPRPDGSAEPRIVQAPAREALEMVGPSREAVPPTDDAEPRRSSEPRRRAAPSPEPPHTPPRPSPRERHSGHGHDGRPPRVDLPEVEESVRGTVHRNTDVCALGRQYGGWRADSPEAQACRQVYGR</sequence>
<feature type="region of interest" description="Disordered" evidence="1">
    <location>
        <begin position="26"/>
        <end position="137"/>
    </location>
</feature>
<dbReference type="RefSeq" id="WP_356760018.1">
    <property type="nucleotide sequence ID" value="NZ_JBHMAR010000057.1"/>
</dbReference>
<comment type="caution">
    <text evidence="2">The sequence shown here is derived from an EMBL/GenBank/DDBJ whole genome shotgun (WGS) entry which is preliminary data.</text>
</comment>
<name>A0ABV5VLQ3_9ACTN</name>
<evidence type="ECO:0000313" key="3">
    <source>
        <dbReference type="Proteomes" id="UP001589703"/>
    </source>
</evidence>
<reference evidence="2 3" key="1">
    <citation type="submission" date="2024-09" db="EMBL/GenBank/DDBJ databases">
        <authorList>
            <person name="Sun Q."/>
            <person name="Mori K."/>
        </authorList>
    </citation>
    <scope>NUCLEOTIDE SEQUENCE [LARGE SCALE GENOMIC DNA]</scope>
    <source>
        <strain evidence="2 3">JCM 10918</strain>
    </source>
</reference>
<evidence type="ECO:0008006" key="4">
    <source>
        <dbReference type="Google" id="ProtNLM"/>
    </source>
</evidence>